<evidence type="ECO:0000313" key="2">
    <source>
        <dbReference type="EMBL" id="CAD6186941.1"/>
    </source>
</evidence>
<gene>
    <name evidence="2" type="ORF">CAUJ_LOCUS2860</name>
</gene>
<dbReference type="EMBL" id="CAJGYM010000005">
    <property type="protein sequence ID" value="CAD6186941.1"/>
    <property type="molecule type" value="Genomic_DNA"/>
</dbReference>
<reference evidence="2" key="1">
    <citation type="submission" date="2020-10" db="EMBL/GenBank/DDBJ databases">
        <authorList>
            <person name="Kikuchi T."/>
        </authorList>
    </citation>
    <scope>NUCLEOTIDE SEQUENCE</scope>
    <source>
        <strain evidence="2">NKZ352</strain>
    </source>
</reference>
<dbReference type="AlphaFoldDB" id="A0A8S1GV93"/>
<keyword evidence="3" id="KW-1185">Reference proteome</keyword>
<sequence length="225" mass="25392">MLKIFHLVLLFSFALAKEEKFGPNAFLSVKISKDAILQQVQQIQADLNFDGPEIRQLNHLHINDTNKQRTFDALSELPKQLCNVSHSIPILFMGTATRANTTLYGRLNAMSASVVSSIHHAINETFSKYGVDTILPFRIFEPHMSIVHLRHGENELYDVMSNKTFRLSTGEFVGEILLCRDSAPKNGSFYEILGRATLAPCSNFTLNKSHLETNRVPHSLLRRSP</sequence>
<feature type="signal peptide" evidence="1">
    <location>
        <begin position="1"/>
        <end position="16"/>
    </location>
</feature>
<evidence type="ECO:0000256" key="1">
    <source>
        <dbReference type="SAM" id="SignalP"/>
    </source>
</evidence>
<organism evidence="2 3">
    <name type="scientific">Caenorhabditis auriculariae</name>
    <dbReference type="NCBI Taxonomy" id="2777116"/>
    <lineage>
        <taxon>Eukaryota</taxon>
        <taxon>Metazoa</taxon>
        <taxon>Ecdysozoa</taxon>
        <taxon>Nematoda</taxon>
        <taxon>Chromadorea</taxon>
        <taxon>Rhabditida</taxon>
        <taxon>Rhabditina</taxon>
        <taxon>Rhabditomorpha</taxon>
        <taxon>Rhabditoidea</taxon>
        <taxon>Rhabditidae</taxon>
        <taxon>Peloderinae</taxon>
        <taxon>Caenorhabditis</taxon>
    </lineage>
</organism>
<accession>A0A8S1GV93</accession>
<keyword evidence="1" id="KW-0732">Signal</keyword>
<dbReference type="Gene3D" id="3.90.1140.10">
    <property type="entry name" value="Cyclic phosphodiesterase"/>
    <property type="match status" value="1"/>
</dbReference>
<feature type="chain" id="PRO_5035787496" evidence="1">
    <location>
        <begin position="17"/>
        <end position="225"/>
    </location>
</feature>
<evidence type="ECO:0000313" key="3">
    <source>
        <dbReference type="Proteomes" id="UP000835052"/>
    </source>
</evidence>
<comment type="caution">
    <text evidence="2">The sequence shown here is derived from an EMBL/GenBank/DDBJ whole genome shotgun (WGS) entry which is preliminary data.</text>
</comment>
<name>A0A8S1GV93_9PELO</name>
<dbReference type="OrthoDB" id="5798459at2759"/>
<proteinExistence type="predicted"/>
<protein>
    <submittedName>
        <fullName evidence="2">Uncharacterized protein</fullName>
    </submittedName>
</protein>
<dbReference type="Proteomes" id="UP000835052">
    <property type="component" value="Unassembled WGS sequence"/>
</dbReference>